<proteinExistence type="inferred from homology"/>
<reference evidence="6" key="1">
    <citation type="submission" date="2017-02" db="UniProtKB">
        <authorList>
            <consortium name="WormBaseParasite"/>
        </authorList>
    </citation>
    <scope>IDENTIFICATION</scope>
</reference>
<dbReference type="PANTHER" id="PTHR22762">
    <property type="entry name" value="ALPHA-GLUCOSIDASE"/>
    <property type="match status" value="1"/>
</dbReference>
<evidence type="ECO:0000313" key="5">
    <source>
        <dbReference type="Proteomes" id="UP000267096"/>
    </source>
</evidence>
<protein>
    <submittedName>
        <fullName evidence="6">Peptidase_S15 domain-containing protein</fullName>
    </submittedName>
</protein>
<dbReference type="PANTHER" id="PTHR22762:SF133">
    <property type="entry name" value="P-TYPE DOMAIN-CONTAINING PROTEIN"/>
    <property type="match status" value="1"/>
</dbReference>
<keyword evidence="2" id="KW-0378">Hydrolase</keyword>
<evidence type="ECO:0000313" key="6">
    <source>
        <dbReference type="WBParaSite" id="ASIM_0000385601-mRNA-1"/>
    </source>
</evidence>
<dbReference type="Gene3D" id="3.20.20.80">
    <property type="entry name" value="Glycosidases"/>
    <property type="match status" value="1"/>
</dbReference>
<dbReference type="GO" id="GO:0004558">
    <property type="term" value="F:alpha-1,4-glucosidase activity"/>
    <property type="evidence" value="ECO:0007669"/>
    <property type="project" value="TreeGrafter"/>
</dbReference>
<evidence type="ECO:0000259" key="3">
    <source>
        <dbReference type="Pfam" id="PF01055"/>
    </source>
</evidence>
<sequence>MSAVSKSGRIYDVKNLYGLKQTIATQKAMISATNKRSFVISRSMFPSGGRYAAHALGYTPYSFSAMARSVTAIQEFNMFGIPFVGADVCGSVTPNWWDELNNRWIQLSASYPLSLIRKDPYSMITIDAMPYTGVSLFRNRVLPYLYT</sequence>
<dbReference type="OrthoDB" id="1334205at2759"/>
<accession>A0A0M3J8F3</accession>
<dbReference type="Pfam" id="PF01055">
    <property type="entry name" value="Glyco_hydro_31_2nd"/>
    <property type="match status" value="1"/>
</dbReference>
<comment type="similarity">
    <text evidence="1 2">Belongs to the glycosyl hydrolase 31 family.</text>
</comment>
<dbReference type="WBParaSite" id="ASIM_0000385601-mRNA-1">
    <property type="protein sequence ID" value="ASIM_0000385601-mRNA-1"/>
    <property type="gene ID" value="ASIM_0000385601"/>
</dbReference>
<evidence type="ECO:0000313" key="4">
    <source>
        <dbReference type="EMBL" id="VDK22101.1"/>
    </source>
</evidence>
<gene>
    <name evidence="4" type="ORF">ASIM_LOCUS3686</name>
</gene>
<feature type="domain" description="Glycoside hydrolase family 31 TIM barrel" evidence="3">
    <location>
        <begin position="10"/>
        <end position="147"/>
    </location>
</feature>
<keyword evidence="5" id="KW-1185">Reference proteome</keyword>
<dbReference type="InterPro" id="IPR017853">
    <property type="entry name" value="GH"/>
</dbReference>
<evidence type="ECO:0000256" key="2">
    <source>
        <dbReference type="RuleBase" id="RU361185"/>
    </source>
</evidence>
<dbReference type="GO" id="GO:0005975">
    <property type="term" value="P:carbohydrate metabolic process"/>
    <property type="evidence" value="ECO:0007669"/>
    <property type="project" value="InterPro"/>
</dbReference>
<dbReference type="InterPro" id="IPR000322">
    <property type="entry name" value="Glyco_hydro_31_TIM"/>
</dbReference>
<reference evidence="4 5" key="2">
    <citation type="submission" date="2018-11" db="EMBL/GenBank/DDBJ databases">
        <authorList>
            <consortium name="Pathogen Informatics"/>
        </authorList>
    </citation>
    <scope>NUCLEOTIDE SEQUENCE [LARGE SCALE GENOMIC DNA]</scope>
</reference>
<dbReference type="Proteomes" id="UP000267096">
    <property type="component" value="Unassembled WGS sequence"/>
</dbReference>
<organism evidence="6">
    <name type="scientific">Anisakis simplex</name>
    <name type="common">Herring worm</name>
    <dbReference type="NCBI Taxonomy" id="6269"/>
    <lineage>
        <taxon>Eukaryota</taxon>
        <taxon>Metazoa</taxon>
        <taxon>Ecdysozoa</taxon>
        <taxon>Nematoda</taxon>
        <taxon>Chromadorea</taxon>
        <taxon>Rhabditida</taxon>
        <taxon>Spirurina</taxon>
        <taxon>Ascaridomorpha</taxon>
        <taxon>Ascaridoidea</taxon>
        <taxon>Anisakidae</taxon>
        <taxon>Anisakis</taxon>
        <taxon>Anisakis simplex complex</taxon>
    </lineage>
</organism>
<dbReference type="EMBL" id="UYRR01005895">
    <property type="protein sequence ID" value="VDK22101.1"/>
    <property type="molecule type" value="Genomic_DNA"/>
</dbReference>
<dbReference type="AlphaFoldDB" id="A0A0M3J8F3"/>
<evidence type="ECO:0000256" key="1">
    <source>
        <dbReference type="ARBA" id="ARBA00007806"/>
    </source>
</evidence>
<name>A0A0M3J8F3_ANISI</name>
<keyword evidence="2" id="KW-0326">Glycosidase</keyword>
<dbReference type="SUPFAM" id="SSF51445">
    <property type="entry name" value="(Trans)glycosidases"/>
    <property type="match status" value="1"/>
</dbReference>